<proteinExistence type="predicted"/>
<keyword evidence="1" id="KW-1133">Transmembrane helix</keyword>
<accession>A0A1I4H8H2</accession>
<evidence type="ECO:0000256" key="1">
    <source>
        <dbReference type="SAM" id="Phobius"/>
    </source>
</evidence>
<feature type="transmembrane region" description="Helical" evidence="1">
    <location>
        <begin position="20"/>
        <end position="44"/>
    </location>
</feature>
<protein>
    <recommendedName>
        <fullName evidence="4">Iron transporter</fullName>
    </recommendedName>
</protein>
<name>A0A1I4H8H2_9HYPH</name>
<sequence>MAARGGSITLRGRLSVAGRVVLTAGGGYGLAALAAALLSLTLPLARSEAVAAATLVSFLLMPAVAILVFAMRSLRRASATVAGAALVLGALLWLAMRGAP</sequence>
<dbReference type="AlphaFoldDB" id="A0A1I4H8H2"/>
<gene>
    <name evidence="2" type="ORF">SAMN04488125_1142</name>
</gene>
<feature type="transmembrane region" description="Helical" evidence="1">
    <location>
        <begin position="50"/>
        <end position="70"/>
    </location>
</feature>
<dbReference type="Proteomes" id="UP000198804">
    <property type="component" value="Unassembled WGS sequence"/>
</dbReference>
<reference evidence="3" key="1">
    <citation type="submission" date="2016-10" db="EMBL/GenBank/DDBJ databases">
        <authorList>
            <person name="Varghese N."/>
            <person name="Submissions S."/>
        </authorList>
    </citation>
    <scope>NUCLEOTIDE SEQUENCE [LARGE SCALE GENOMIC DNA]</scope>
    <source>
        <strain evidence="3">CGMCC 1.6474</strain>
    </source>
</reference>
<keyword evidence="3" id="KW-1185">Reference proteome</keyword>
<keyword evidence="1" id="KW-0472">Membrane</keyword>
<feature type="transmembrane region" description="Helical" evidence="1">
    <location>
        <begin position="77"/>
        <end position="96"/>
    </location>
</feature>
<evidence type="ECO:0008006" key="4">
    <source>
        <dbReference type="Google" id="ProtNLM"/>
    </source>
</evidence>
<evidence type="ECO:0000313" key="2">
    <source>
        <dbReference type="EMBL" id="SFL38589.1"/>
    </source>
</evidence>
<evidence type="ECO:0000313" key="3">
    <source>
        <dbReference type="Proteomes" id="UP000198804"/>
    </source>
</evidence>
<dbReference type="EMBL" id="FOSV01000014">
    <property type="protein sequence ID" value="SFL38589.1"/>
    <property type="molecule type" value="Genomic_DNA"/>
</dbReference>
<dbReference type="STRING" id="414703.SAMN04488125_1142"/>
<dbReference type="RefSeq" id="WP_091948500.1">
    <property type="nucleotide sequence ID" value="NZ_FOSV01000014.1"/>
</dbReference>
<keyword evidence="1" id="KW-0812">Transmembrane</keyword>
<organism evidence="2 3">
    <name type="scientific">Methylorubrum salsuginis</name>
    <dbReference type="NCBI Taxonomy" id="414703"/>
    <lineage>
        <taxon>Bacteria</taxon>
        <taxon>Pseudomonadati</taxon>
        <taxon>Pseudomonadota</taxon>
        <taxon>Alphaproteobacteria</taxon>
        <taxon>Hyphomicrobiales</taxon>
        <taxon>Methylobacteriaceae</taxon>
        <taxon>Methylorubrum</taxon>
    </lineage>
</organism>